<protein>
    <submittedName>
        <fullName evidence="2">Uncharacterized protein</fullName>
    </submittedName>
</protein>
<evidence type="ECO:0000313" key="2">
    <source>
        <dbReference type="EMBL" id="CUV26411.1"/>
    </source>
</evidence>
<sequence length="281" mass="32109">MLVGGIVVDDKVHIKIVGHRTVDVIQKGDEFLMPVTRLALRNHFAGGGIERCKQRCCAMANVIVRDALDVTKPHRQQRLRTLQCLALALLIDTQHKCVGRRAQVQPDDVADLLDEERVVGQLEAFCPMGLHTEQGEIAGNGALRYARLLCRCTHTPMRRTSRRFTQNLAEQLRNSLIVMRARAARFRLIVQPCQALRDESPFPMRHRWRSDRALSSDFGIRMTIRCHEDNLRATHQRMWERTRSAHRHKLLSFAGRYFHGNTGSSHGRSSNNLEHTTSLIS</sequence>
<dbReference type="EMBL" id="LN899826">
    <property type="protein sequence ID" value="CUV41950.1"/>
    <property type="molecule type" value="Genomic_DNA"/>
</dbReference>
<evidence type="ECO:0000313" key="5">
    <source>
        <dbReference type="EMBL" id="CUV62987.1"/>
    </source>
</evidence>
<dbReference type="EMBL" id="LN899825">
    <property type="protein sequence ID" value="CUV36738.1"/>
    <property type="molecule type" value="Genomic_DNA"/>
</dbReference>
<dbReference type="EMBL" id="LN899823">
    <property type="protein sequence ID" value="CUV26411.1"/>
    <property type="molecule type" value="Genomic_DNA"/>
</dbReference>
<evidence type="ECO:0000256" key="1">
    <source>
        <dbReference type="SAM" id="MobiDB-lite"/>
    </source>
</evidence>
<evidence type="ECO:0000313" key="3">
    <source>
        <dbReference type="EMBL" id="CUV36738.1"/>
    </source>
</evidence>
<feature type="region of interest" description="Disordered" evidence="1">
    <location>
        <begin position="261"/>
        <end position="281"/>
    </location>
</feature>
<accession>A0A0S4UVX5</accession>
<reference evidence="2" key="1">
    <citation type="submission" date="2015-10" db="EMBL/GenBank/DDBJ databases">
        <authorList>
            <person name="Gilbert D.G."/>
        </authorList>
    </citation>
    <scope>NUCLEOTIDE SEQUENCE</scope>
    <source>
        <strain evidence="2">Phyl III-seqv23</strain>
    </source>
</reference>
<organism evidence="2">
    <name type="scientific">Ralstonia solanacearum</name>
    <name type="common">Pseudomonas solanacearum</name>
    <dbReference type="NCBI Taxonomy" id="305"/>
    <lineage>
        <taxon>Bacteria</taxon>
        <taxon>Pseudomonadati</taxon>
        <taxon>Pseudomonadota</taxon>
        <taxon>Betaproteobacteria</taxon>
        <taxon>Burkholderiales</taxon>
        <taxon>Burkholderiaceae</taxon>
        <taxon>Ralstonia</taxon>
        <taxon>Ralstonia solanacearum species complex</taxon>
    </lineage>
</organism>
<dbReference type="AlphaFoldDB" id="A0A0S4UVX5"/>
<proteinExistence type="predicted"/>
<name>A0A0S4UVX5_RALSL</name>
<gene>
    <name evidence="5" type="ORF">RD1301_v1_3010001</name>
    <name evidence="2" type="ORF">RUN1744_v1_1540001</name>
    <name evidence="3" type="ORF">TD1301_v1_2350001</name>
    <name evidence="4" type="ORF">TF3108_v1_920002</name>
</gene>
<dbReference type="EMBL" id="LN899822">
    <property type="protein sequence ID" value="CUV62987.1"/>
    <property type="molecule type" value="Genomic_DNA"/>
</dbReference>
<evidence type="ECO:0000313" key="4">
    <source>
        <dbReference type="EMBL" id="CUV41950.1"/>
    </source>
</evidence>